<dbReference type="Gene3D" id="2.30.110.10">
    <property type="entry name" value="Electron Transport, Fmn-binding Protein, Chain A"/>
    <property type="match status" value="1"/>
</dbReference>
<evidence type="ECO:0000313" key="1">
    <source>
        <dbReference type="EMBL" id="OQD55123.1"/>
    </source>
</evidence>
<comment type="caution">
    <text evidence="1">The sequence shown here is derived from an EMBL/GenBank/DDBJ whole genome shotgun (WGS) entry which is preliminary data.</text>
</comment>
<dbReference type="Proteomes" id="UP000184286">
    <property type="component" value="Unassembled WGS sequence"/>
</dbReference>
<accession>A0A1V6MS64</accession>
<dbReference type="PANTHER" id="PTHR35802">
    <property type="entry name" value="PROTEASE SYNTHASE AND SPORULATION PROTEIN PAI 2"/>
    <property type="match status" value="1"/>
</dbReference>
<dbReference type="AlphaFoldDB" id="A0A1V6MS64"/>
<evidence type="ECO:0000313" key="2">
    <source>
        <dbReference type="Proteomes" id="UP000184286"/>
    </source>
</evidence>
<dbReference type="RefSeq" id="WP_073492145.1">
    <property type="nucleotide sequence ID" value="NZ_MPOH02000014.1"/>
</dbReference>
<reference evidence="2" key="1">
    <citation type="submission" date="2016-11" db="EMBL/GenBank/DDBJ databases">
        <authorList>
            <person name="Schniete J.K."/>
            <person name="Salih T."/>
            <person name="Algora Gallardo L."/>
            <person name="Martinez Fernandez S."/>
            <person name="Herron P.R."/>
        </authorList>
    </citation>
    <scope>NUCLEOTIDE SEQUENCE [LARGE SCALE GENOMIC DNA]</scope>
    <source>
        <strain evidence="2">DSM 41896</strain>
    </source>
</reference>
<name>A0A1V6MS64_9ACTN</name>
<dbReference type="SUPFAM" id="SSF50475">
    <property type="entry name" value="FMN-binding split barrel"/>
    <property type="match status" value="1"/>
</dbReference>
<gene>
    <name evidence="1" type="ORF">BM536_017460</name>
</gene>
<dbReference type="PANTHER" id="PTHR35802:SF1">
    <property type="entry name" value="PROTEASE SYNTHASE AND SPORULATION PROTEIN PAI 2"/>
    <property type="match status" value="1"/>
</dbReference>
<reference evidence="1 2" key="2">
    <citation type="submission" date="2017-02" db="EMBL/GenBank/DDBJ databases">
        <title>Draft genome sequence of Streptomyces phaeoluteigriseus type strain DSM41896.</title>
        <authorList>
            <person name="Salih T.S."/>
            <person name="Algora Gallardo L."/>
            <person name="Melo Santos T."/>
            <person name="Filgueira Martinez S."/>
            <person name="Herron P.R."/>
        </authorList>
    </citation>
    <scope>NUCLEOTIDE SEQUENCE [LARGE SCALE GENOMIC DNA]</scope>
    <source>
        <strain evidence="1 2">DSM 41896</strain>
    </source>
</reference>
<dbReference type="InterPro" id="IPR012349">
    <property type="entry name" value="Split_barrel_FMN-bd"/>
</dbReference>
<proteinExistence type="predicted"/>
<dbReference type="InterPro" id="IPR007396">
    <property type="entry name" value="TR_PAI2-type"/>
</dbReference>
<dbReference type="OrthoDB" id="9794948at2"/>
<sequence length="218" mass="24085">MFVPSHYREPDGSWMADLIRGNPLALAVINGSADLGPFATHLPVIPDHRTTGEWPDDLAGATLFGHMNRANPHWRALQTGDVVLLAFTGPHAYVSPSVYEVTPAAPTWNFTSVHVRGVVEKIDSLEETLEVVRATARSFEDRFGADWDQSESIEYFRRIVPAVGAFRISVTGAEGMFKLSQEQPAEVRERVQKSFSGSECGRHRETAELMGRLPQTGP</sequence>
<organism evidence="1 2">
    <name type="scientific">Streptomyces phaeoluteigriseus</name>
    <dbReference type="NCBI Taxonomy" id="114686"/>
    <lineage>
        <taxon>Bacteria</taxon>
        <taxon>Bacillati</taxon>
        <taxon>Actinomycetota</taxon>
        <taxon>Actinomycetes</taxon>
        <taxon>Kitasatosporales</taxon>
        <taxon>Streptomycetaceae</taxon>
        <taxon>Streptomyces</taxon>
        <taxon>Streptomyces aurantiacus group</taxon>
    </lineage>
</organism>
<protein>
    <submittedName>
        <fullName evidence="1">Transcriptional regulator</fullName>
    </submittedName>
</protein>
<dbReference type="Pfam" id="PF04299">
    <property type="entry name" value="FMN_bind_2"/>
    <property type="match status" value="1"/>
</dbReference>
<dbReference type="EMBL" id="MPOH02000014">
    <property type="protein sequence ID" value="OQD55123.1"/>
    <property type="molecule type" value="Genomic_DNA"/>
</dbReference>
<dbReference type="PIRSF" id="PIRSF010372">
    <property type="entry name" value="PaiB"/>
    <property type="match status" value="1"/>
</dbReference>